<evidence type="ECO:0000313" key="1">
    <source>
        <dbReference type="EMBL" id="WOS96940.1"/>
    </source>
</evidence>
<proteinExistence type="predicted"/>
<dbReference type="Proteomes" id="UP000243626">
    <property type="component" value="Chromosome"/>
</dbReference>
<sequence length="120" mass="13068">MLTTSFTLNNSFVSASSNYEKNYDEMHYNTNSEVEQNSASAIAIFVGGVLVGYLVDGVIEYTTGHNASYWVANGLEWVEKALVGTTYPPGYYIIVTKEGNMSVCDSSGNCQINANNLSKL</sequence>
<keyword evidence="2" id="KW-1185">Reference proteome</keyword>
<accession>A0AAF0YMG1</accession>
<organism evidence="1 2">
    <name type="scientific">Nosocomiicoccus massiliensis</name>
    <dbReference type="NCBI Taxonomy" id="1232430"/>
    <lineage>
        <taxon>Bacteria</taxon>
        <taxon>Bacillati</taxon>
        <taxon>Bacillota</taxon>
        <taxon>Bacilli</taxon>
        <taxon>Bacillales</taxon>
        <taxon>Staphylococcaceae</taxon>
        <taxon>Nosocomiicoccus</taxon>
    </lineage>
</organism>
<dbReference type="AlphaFoldDB" id="A0AAF0YMG1"/>
<dbReference type="EMBL" id="CP136964">
    <property type="protein sequence ID" value="WOS96940.1"/>
    <property type="molecule type" value="Genomic_DNA"/>
</dbReference>
<reference evidence="1 2" key="2">
    <citation type="submission" date="2023-10" db="EMBL/GenBank/DDBJ databases">
        <authorList>
            <person name="Choi B."/>
        </authorList>
    </citation>
    <scope>NUCLEOTIDE SEQUENCE [LARGE SCALE GENOMIC DNA]</scope>
    <source>
        <strain evidence="1 2">UMB0959</strain>
    </source>
</reference>
<protein>
    <submittedName>
        <fullName evidence="1">Uncharacterized protein</fullName>
    </submittedName>
</protein>
<name>A0AAF0YMG1_9STAP</name>
<dbReference type="RefSeq" id="WP_070710059.1">
    <property type="nucleotide sequence ID" value="NZ_CP136964.1"/>
</dbReference>
<reference evidence="2" key="1">
    <citation type="submission" date="2017-09" db="EMBL/GenBank/DDBJ databases">
        <title>Bacterial strain isolated from the female urinary microbiota.</title>
        <authorList>
            <person name="Thomas-White K."/>
            <person name="Kumar N."/>
            <person name="Forster S."/>
            <person name="Putonti C."/>
            <person name="Lawley T."/>
            <person name="Wolfe A.J."/>
        </authorList>
    </citation>
    <scope>NUCLEOTIDE SEQUENCE [LARGE SCALE GENOMIC DNA]</scope>
    <source>
        <strain evidence="2">UMB0959</strain>
    </source>
</reference>
<dbReference type="KEGG" id="nmy:CJ229_004325"/>
<gene>
    <name evidence="1" type="ORF">CJ229_004325</name>
</gene>
<evidence type="ECO:0000313" key="2">
    <source>
        <dbReference type="Proteomes" id="UP000243626"/>
    </source>
</evidence>